<dbReference type="InterPro" id="IPR025855">
    <property type="entry name" value="Replic_Relax"/>
</dbReference>
<dbReference type="EMBL" id="SNWR01000001">
    <property type="protein sequence ID" value="TDO38936.1"/>
    <property type="molecule type" value="Genomic_DNA"/>
</dbReference>
<comment type="caution">
    <text evidence="1">The sequence shown here is derived from an EMBL/GenBank/DDBJ whole genome shotgun (WGS) entry which is preliminary data.</text>
</comment>
<dbReference type="Proteomes" id="UP000294901">
    <property type="component" value="Unassembled WGS sequence"/>
</dbReference>
<evidence type="ECO:0000313" key="1">
    <source>
        <dbReference type="EMBL" id="TDO38936.1"/>
    </source>
</evidence>
<dbReference type="OrthoDB" id="2562278at2"/>
<dbReference type="AlphaFoldDB" id="A0A4R6JUZ3"/>
<dbReference type="Pfam" id="PF13814">
    <property type="entry name" value="Replic_Relax"/>
    <property type="match status" value="1"/>
</dbReference>
<gene>
    <name evidence="1" type="ORF">C8E87_2605</name>
</gene>
<name>A0A4R6JUZ3_9ACTN</name>
<keyword evidence="2" id="KW-1185">Reference proteome</keyword>
<dbReference type="InterPro" id="IPR036390">
    <property type="entry name" value="WH_DNA-bd_sf"/>
</dbReference>
<organism evidence="1 2">
    <name type="scientific">Paractinoplanes brasiliensis</name>
    <dbReference type="NCBI Taxonomy" id="52695"/>
    <lineage>
        <taxon>Bacteria</taxon>
        <taxon>Bacillati</taxon>
        <taxon>Actinomycetota</taxon>
        <taxon>Actinomycetes</taxon>
        <taxon>Micromonosporales</taxon>
        <taxon>Micromonosporaceae</taxon>
        <taxon>Paractinoplanes</taxon>
    </lineage>
</organism>
<sequence length="297" mass="33764">MSDRVLRVQSALSPRDHLLLQWLRDHGVLTTPQIAYALFPSLDFAQRRLQRLIAHEVVDRFRPLRQGGGSYPYHYVIDQLGAEVVAAQRGDPHPRPGYARDNRRRWTSTRILAHRLGVNQFFTQLAGHARTHPDHRLLRWWSESRSSKYGAFTRPGQTTSAQTFKTPIRPDGHGIWAHHDRQVPFFFEYDTGGPGGEPLTELLRKIAGYERLALHDGPRWPVLFRLHSTERQTNLHNLLADTATQIPIATAVLTTTGEGTAGPAGRSWWLHRHPELITLAELADVIPDLETPPRPSD</sequence>
<proteinExistence type="predicted"/>
<protein>
    <submittedName>
        <fullName evidence="1">Protein involved in plasmid replication-relaxation</fullName>
    </submittedName>
</protein>
<evidence type="ECO:0000313" key="2">
    <source>
        <dbReference type="Proteomes" id="UP000294901"/>
    </source>
</evidence>
<dbReference type="SUPFAM" id="SSF46785">
    <property type="entry name" value="Winged helix' DNA-binding domain"/>
    <property type="match status" value="1"/>
</dbReference>
<reference evidence="1 2" key="1">
    <citation type="submission" date="2019-03" db="EMBL/GenBank/DDBJ databases">
        <title>Sequencing the genomes of 1000 actinobacteria strains.</title>
        <authorList>
            <person name="Klenk H.-P."/>
        </authorList>
    </citation>
    <scope>NUCLEOTIDE SEQUENCE [LARGE SCALE GENOMIC DNA]</scope>
    <source>
        <strain evidence="1 2">DSM 43805</strain>
    </source>
</reference>
<accession>A0A4R6JUZ3</accession>
<dbReference type="RefSeq" id="WP_133873340.1">
    <property type="nucleotide sequence ID" value="NZ_BOMD01000130.1"/>
</dbReference>